<dbReference type="PANTHER" id="PTHR14413">
    <property type="entry name" value="RIBOSOMAL PROTEIN L17"/>
    <property type="match status" value="1"/>
</dbReference>
<evidence type="ECO:0000256" key="3">
    <source>
        <dbReference type="ARBA" id="ARBA00023274"/>
    </source>
</evidence>
<name>A0A3M0KUF7_HIRRU</name>
<feature type="region of interest" description="Disordered" evidence="6">
    <location>
        <begin position="57"/>
        <end position="94"/>
    </location>
</feature>
<dbReference type="EMBL" id="QRBI01000102">
    <property type="protein sequence ID" value="RMC16566.1"/>
    <property type="molecule type" value="Genomic_DNA"/>
</dbReference>
<evidence type="ECO:0000256" key="4">
    <source>
        <dbReference type="ARBA" id="ARBA00035290"/>
    </source>
</evidence>
<evidence type="ECO:0000256" key="6">
    <source>
        <dbReference type="SAM" id="MobiDB-lite"/>
    </source>
</evidence>
<dbReference type="GO" id="GO:0006412">
    <property type="term" value="P:translation"/>
    <property type="evidence" value="ECO:0007669"/>
    <property type="project" value="InterPro"/>
</dbReference>
<dbReference type="Proteomes" id="UP000269221">
    <property type="component" value="Unassembled WGS sequence"/>
</dbReference>
<evidence type="ECO:0000313" key="7">
    <source>
        <dbReference type="EMBL" id="RMC16566.1"/>
    </source>
</evidence>
<keyword evidence="3" id="KW-0687">Ribonucleoprotein</keyword>
<evidence type="ECO:0000256" key="2">
    <source>
        <dbReference type="ARBA" id="ARBA00022980"/>
    </source>
</evidence>
<dbReference type="PANTHER" id="PTHR14413:SF16">
    <property type="entry name" value="LARGE RIBOSOMAL SUBUNIT PROTEIN BL17M"/>
    <property type="match status" value="1"/>
</dbReference>
<sequence>MRLSVAAAISHGRVYRRFGLSPRSRLDLLRNLVTALVRHERIETPWARADEMRGYAERVSGGTAPGRAGPGGGGRPRHRDRPPPSSPAASFLPQLIDYAKRGDKDERAMRMADFWLTVSTTPSPTSVPARLGAGAERAAPQEKDLIHKLFKVLAPRFQPHPGSYTRLLQIPNRDGLDRAKMAVIELKGNPLPPLVRPRRDSDKTLLNQLLKGYRQDAQRAAAPRGTHV</sequence>
<protein>
    <recommendedName>
        <fullName evidence="4">Large ribosomal subunit protein bL17m</fullName>
    </recommendedName>
    <alternativeName>
        <fullName evidence="5">39S ribosomal protein L17, mitochondrial</fullName>
    </alternativeName>
</protein>
<gene>
    <name evidence="7" type="ORF">DUI87_06503</name>
</gene>
<evidence type="ECO:0000256" key="1">
    <source>
        <dbReference type="ARBA" id="ARBA00008777"/>
    </source>
</evidence>
<evidence type="ECO:0000256" key="5">
    <source>
        <dbReference type="ARBA" id="ARBA00035413"/>
    </source>
</evidence>
<dbReference type="SUPFAM" id="SSF64263">
    <property type="entry name" value="Prokaryotic ribosomal protein L17"/>
    <property type="match status" value="2"/>
</dbReference>
<proteinExistence type="inferred from homology"/>
<accession>A0A3M0KUF7</accession>
<comment type="similarity">
    <text evidence="1">Belongs to the bacterial ribosomal protein bL17 family.</text>
</comment>
<dbReference type="Gene3D" id="3.90.1030.10">
    <property type="entry name" value="Ribosomal protein L17"/>
    <property type="match status" value="1"/>
</dbReference>
<organism evidence="7 8">
    <name type="scientific">Hirundo rustica rustica</name>
    <dbReference type="NCBI Taxonomy" id="333673"/>
    <lineage>
        <taxon>Eukaryota</taxon>
        <taxon>Metazoa</taxon>
        <taxon>Chordata</taxon>
        <taxon>Craniata</taxon>
        <taxon>Vertebrata</taxon>
        <taxon>Euteleostomi</taxon>
        <taxon>Archelosauria</taxon>
        <taxon>Archosauria</taxon>
        <taxon>Dinosauria</taxon>
        <taxon>Saurischia</taxon>
        <taxon>Theropoda</taxon>
        <taxon>Coelurosauria</taxon>
        <taxon>Aves</taxon>
        <taxon>Neognathae</taxon>
        <taxon>Neoaves</taxon>
        <taxon>Telluraves</taxon>
        <taxon>Australaves</taxon>
        <taxon>Passeriformes</taxon>
        <taxon>Sylvioidea</taxon>
        <taxon>Hirundinidae</taxon>
        <taxon>Hirundo</taxon>
    </lineage>
</organism>
<comment type="caution">
    <text evidence="7">The sequence shown here is derived from an EMBL/GenBank/DDBJ whole genome shotgun (WGS) entry which is preliminary data.</text>
</comment>
<dbReference type="STRING" id="333673.A0A3M0KUF7"/>
<dbReference type="InterPro" id="IPR000456">
    <property type="entry name" value="Ribosomal_bL17"/>
</dbReference>
<dbReference type="GO" id="GO:0005762">
    <property type="term" value="C:mitochondrial large ribosomal subunit"/>
    <property type="evidence" value="ECO:0007669"/>
    <property type="project" value="TreeGrafter"/>
</dbReference>
<keyword evidence="8" id="KW-1185">Reference proteome</keyword>
<reference evidence="7 8" key="1">
    <citation type="submission" date="2018-07" db="EMBL/GenBank/DDBJ databases">
        <title>A high quality draft genome assembly of the barn swallow (H. rustica rustica).</title>
        <authorList>
            <person name="Formenti G."/>
            <person name="Chiara M."/>
            <person name="Poveda L."/>
            <person name="Francoijs K.-J."/>
            <person name="Bonisoli-Alquati A."/>
            <person name="Canova L."/>
            <person name="Gianfranceschi L."/>
            <person name="Horner D.S."/>
            <person name="Saino N."/>
        </authorList>
    </citation>
    <scope>NUCLEOTIDE SEQUENCE [LARGE SCALE GENOMIC DNA]</scope>
    <source>
        <strain evidence="7">Chelidonia</strain>
        <tissue evidence="7">Blood</tissue>
    </source>
</reference>
<dbReference type="AlphaFoldDB" id="A0A3M0KUF7"/>
<evidence type="ECO:0000313" key="8">
    <source>
        <dbReference type="Proteomes" id="UP000269221"/>
    </source>
</evidence>
<dbReference type="GO" id="GO:0003735">
    <property type="term" value="F:structural constituent of ribosome"/>
    <property type="evidence" value="ECO:0007669"/>
    <property type="project" value="InterPro"/>
</dbReference>
<dbReference type="Pfam" id="PF01196">
    <property type="entry name" value="Ribosomal_L17"/>
    <property type="match status" value="2"/>
</dbReference>
<keyword evidence="2" id="KW-0689">Ribosomal protein</keyword>
<dbReference type="InterPro" id="IPR036373">
    <property type="entry name" value="Ribosomal_bL17_sf"/>
</dbReference>
<dbReference type="OrthoDB" id="275000at2759"/>